<feature type="domain" description="Right handed beta helix" evidence="1">
    <location>
        <begin position="207"/>
        <end position="354"/>
    </location>
</feature>
<dbReference type="Gene3D" id="2.160.20.10">
    <property type="entry name" value="Single-stranded right-handed beta-helix, Pectin lyase-like"/>
    <property type="match status" value="1"/>
</dbReference>
<sequence length="549" mass="59954">MTVSKINCNKLLLFGFFLTVSLSFKLLGADYYFHPRTGLDANNGLSPSQAFQSLAKIDDLNLNPGDRIFLAAGEVFSGSLIIQNFRGTPDQPLIIEPFGTGKMAKIDAAGQEAGVLIENASFVKVKKLHIQANGPGDTSGDIPMRVGVLIRSTRPGVITSNIQLEGLEIEEVFYESAGYQRGAAEVKTANGTQKYGWGIRLIANGENQQIEQVDIKDCKIRNLAHTGIKLTGNNQQSIRNVSITGNLVEKVGGPGIQMSGVKFVYVAENLVSHSGSADDSRKWGRGSGLWTWGSSMVMIEKNQFLYANGPGDSAGAHIDFNCDNIILQYNLSAYNAGGFCEILGNNYNCAYRYNVSINDGHRIKGENGAFQEGKTLWLSGYQGSKKPRKGPVNSYIYNNTIYLKKDIVSKIAIDNRSKGVLIANNIFHIEGESRLVAGDQYKSDDEMAGGLEEVLFKNNLFLHPDNWPKQALIQPENSRYGNMEFTNPGGMSLEDYIPQKVDLLRGIPIPFLPSDQFGLINGLNLEYDILGNLLGANPGIGAIKPIEKP</sequence>
<dbReference type="Pfam" id="PF13229">
    <property type="entry name" value="Beta_helix"/>
    <property type="match status" value="1"/>
</dbReference>
<dbReference type="SUPFAM" id="SSF51126">
    <property type="entry name" value="Pectin lyase-like"/>
    <property type="match status" value="1"/>
</dbReference>
<accession>A0ABX0H878</accession>
<keyword evidence="3" id="KW-1185">Reference proteome</keyword>
<evidence type="ECO:0000259" key="1">
    <source>
        <dbReference type="Pfam" id="PF13229"/>
    </source>
</evidence>
<gene>
    <name evidence="2" type="ORF">G9Q97_09760</name>
</gene>
<name>A0ABX0H878_9BACT</name>
<organism evidence="2 3">
    <name type="scientific">Cyclobacterium plantarum</name>
    <dbReference type="NCBI Taxonomy" id="2716263"/>
    <lineage>
        <taxon>Bacteria</taxon>
        <taxon>Pseudomonadati</taxon>
        <taxon>Bacteroidota</taxon>
        <taxon>Cytophagia</taxon>
        <taxon>Cytophagales</taxon>
        <taxon>Cyclobacteriaceae</taxon>
        <taxon>Cyclobacterium</taxon>
    </lineage>
</organism>
<dbReference type="InterPro" id="IPR012334">
    <property type="entry name" value="Pectin_lyas_fold"/>
</dbReference>
<dbReference type="Proteomes" id="UP000649799">
    <property type="component" value="Unassembled WGS sequence"/>
</dbReference>
<evidence type="ECO:0000313" key="2">
    <source>
        <dbReference type="EMBL" id="NHE57098.1"/>
    </source>
</evidence>
<proteinExistence type="predicted"/>
<dbReference type="InterPro" id="IPR011050">
    <property type="entry name" value="Pectin_lyase_fold/virulence"/>
</dbReference>
<comment type="caution">
    <text evidence="2">The sequence shown here is derived from an EMBL/GenBank/DDBJ whole genome shotgun (WGS) entry which is preliminary data.</text>
</comment>
<dbReference type="InterPro" id="IPR039448">
    <property type="entry name" value="Beta_helix"/>
</dbReference>
<evidence type="ECO:0000313" key="3">
    <source>
        <dbReference type="Proteomes" id="UP000649799"/>
    </source>
</evidence>
<protein>
    <submittedName>
        <fullName evidence="2">Right-handed parallel beta-helix repeat-containing protein</fullName>
    </submittedName>
</protein>
<dbReference type="EMBL" id="JAANYN010000003">
    <property type="protein sequence ID" value="NHE57098.1"/>
    <property type="molecule type" value="Genomic_DNA"/>
</dbReference>
<reference evidence="2 3" key="1">
    <citation type="submission" date="2020-03" db="EMBL/GenBank/DDBJ databases">
        <title>Cyclobacterium plantarum sp. nov., a marine bacterium isolated from a coastal-marine wetland.</title>
        <authorList>
            <person name="Sanchez-Porro C."/>
            <person name="Ventosa A."/>
            <person name="Amoozegar M."/>
        </authorList>
    </citation>
    <scope>NUCLEOTIDE SEQUENCE [LARGE SCALE GENOMIC DNA]</scope>
    <source>
        <strain evidence="2 3">GBPx2</strain>
    </source>
</reference>